<evidence type="ECO:0000313" key="6">
    <source>
        <dbReference type="Proteomes" id="UP000030023"/>
    </source>
</evidence>
<protein>
    <recommendedName>
        <fullName evidence="7">UvrD-like helicase C-terminal domain-containing protein</fullName>
    </recommendedName>
</protein>
<reference evidence="5 6" key="1">
    <citation type="journal article" date="2014" name="Antonie Van Leeuwenhoek">
        <title>Oenococcus alcoholitolerans sp. nov., a lactic acid bacteria isolated from cachaca and ethanol fermentation processes.</title>
        <authorList>
            <person name="Badotti F."/>
            <person name="Moreira A.P."/>
            <person name="Tonon L.A."/>
            <person name="de Lucena B.T."/>
            <person name="Gomes Fde C."/>
            <person name="Kruger R."/>
            <person name="Thompson C.C."/>
            <person name="de Morais M.A.Jr."/>
            <person name="Rosa C.A."/>
            <person name="Thompson F.L."/>
        </authorList>
    </citation>
    <scope>NUCLEOTIDE SEQUENCE [LARGE SCALE GENOMIC DNA]</scope>
    <source>
        <strain evidence="5 6">UFRJ-M7.2.18</strain>
    </source>
</reference>
<dbReference type="SUPFAM" id="SSF52540">
    <property type="entry name" value="P-loop containing nucleoside triphosphate hydrolases"/>
    <property type="match status" value="1"/>
</dbReference>
<keyword evidence="1" id="KW-0547">Nucleotide-binding</keyword>
<dbReference type="Pfam" id="PF18335">
    <property type="entry name" value="SH3_13"/>
    <property type="match status" value="1"/>
</dbReference>
<gene>
    <name evidence="5" type="ORF">Q757_04085</name>
</gene>
<dbReference type="Gene3D" id="3.40.50.300">
    <property type="entry name" value="P-loop containing nucleotide triphosphate hydrolases"/>
    <property type="match status" value="1"/>
</dbReference>
<accession>A0ABR4XR40</accession>
<dbReference type="InterPro" id="IPR027785">
    <property type="entry name" value="UvrD-like_helicase_C"/>
</dbReference>
<evidence type="ECO:0000259" key="3">
    <source>
        <dbReference type="Pfam" id="PF13538"/>
    </source>
</evidence>
<keyword evidence="2" id="KW-0067">ATP-binding</keyword>
<keyword evidence="6" id="KW-1185">Reference proteome</keyword>
<proteinExistence type="predicted"/>
<name>A0ABR4XR40_9LACO</name>
<feature type="domain" description="ATP-dependent RecD2 DNA helicase SH3" evidence="4">
    <location>
        <begin position="108"/>
        <end position="170"/>
    </location>
</feature>
<evidence type="ECO:0000256" key="1">
    <source>
        <dbReference type="ARBA" id="ARBA00022741"/>
    </source>
</evidence>
<dbReference type="EMBL" id="AXCV01000151">
    <property type="protein sequence ID" value="KGO31930.1"/>
    <property type="molecule type" value="Genomic_DNA"/>
</dbReference>
<dbReference type="Proteomes" id="UP000030023">
    <property type="component" value="Unassembled WGS sequence"/>
</dbReference>
<dbReference type="Pfam" id="PF13538">
    <property type="entry name" value="UvrD_C_2"/>
    <property type="match status" value="1"/>
</dbReference>
<feature type="non-terminal residue" evidence="5">
    <location>
        <position position="1"/>
    </location>
</feature>
<evidence type="ECO:0008006" key="7">
    <source>
        <dbReference type="Google" id="ProtNLM"/>
    </source>
</evidence>
<comment type="caution">
    <text evidence="5">The sequence shown here is derived from an EMBL/GenBank/DDBJ whole genome shotgun (WGS) entry which is preliminary data.</text>
</comment>
<evidence type="ECO:0000259" key="4">
    <source>
        <dbReference type="Pfam" id="PF18335"/>
    </source>
</evidence>
<sequence length="284" mass="31706">DRDQLASVGAGQVLTDLINSDLFPVIELNINHRQTKGSGIDLLSQNLKQGLVDPKMFQPGKDVSFFPLHESQTNIVISKVLGAALRIGIKKEDLQIISPTNRMVDLLNRAARPFLIENDQMADSPVFPDHFLIGDRVMQQENNQEKGVNNGDIGYVTAFYEGKYESDLVVEVDFSGMLVSYKGKESNQLRLSYASTVHKAQGSEFKNVIFVLTSTLNNFVTRNLLYTGVTRAEKSLILIGNEEAFRQAINNPAPPRQTNLIFMLAGDQNKNFSKENIVPKKLQH</sequence>
<dbReference type="InterPro" id="IPR027417">
    <property type="entry name" value="P-loop_NTPase"/>
</dbReference>
<dbReference type="PANTHER" id="PTHR43788:SF6">
    <property type="entry name" value="DNA HELICASE B"/>
    <property type="match status" value="1"/>
</dbReference>
<organism evidence="5 6">
    <name type="scientific">Oenococcus alcoholitolerans</name>
    <dbReference type="NCBI Taxonomy" id="931074"/>
    <lineage>
        <taxon>Bacteria</taxon>
        <taxon>Bacillati</taxon>
        <taxon>Bacillota</taxon>
        <taxon>Bacilli</taxon>
        <taxon>Lactobacillales</taxon>
        <taxon>Lactobacillaceae</taxon>
        <taxon>Oenococcus</taxon>
    </lineage>
</organism>
<dbReference type="CDD" id="cd18809">
    <property type="entry name" value="SF1_C_RecD"/>
    <property type="match status" value="1"/>
</dbReference>
<dbReference type="InterPro" id="IPR041451">
    <property type="entry name" value="RecD2_SH13"/>
</dbReference>
<evidence type="ECO:0000313" key="5">
    <source>
        <dbReference type="EMBL" id="KGO31930.1"/>
    </source>
</evidence>
<feature type="domain" description="UvrD-like helicase C-terminal" evidence="3">
    <location>
        <begin position="192"/>
        <end position="239"/>
    </location>
</feature>
<dbReference type="PANTHER" id="PTHR43788">
    <property type="entry name" value="DNA2/NAM7 HELICASE FAMILY MEMBER"/>
    <property type="match status" value="1"/>
</dbReference>
<dbReference type="InterPro" id="IPR050534">
    <property type="entry name" value="Coronavir_polyprotein_1ab"/>
</dbReference>
<evidence type="ECO:0000256" key="2">
    <source>
        <dbReference type="ARBA" id="ARBA00022840"/>
    </source>
</evidence>